<accession>A0A099IA42</accession>
<dbReference type="Proteomes" id="UP000030008">
    <property type="component" value="Unassembled WGS sequence"/>
</dbReference>
<dbReference type="AlphaFoldDB" id="A0A099IA42"/>
<reference evidence="1 2" key="1">
    <citation type="submission" date="2014-08" db="EMBL/GenBank/DDBJ databases">
        <title>Clostridium innocuum, an unnegligible vancomycin-resistant pathogen causing extra-intestinal infections.</title>
        <authorList>
            <person name="Feng Y."/>
            <person name="Chiu C.-H."/>
        </authorList>
    </citation>
    <scope>NUCLEOTIDE SEQUENCE [LARGE SCALE GENOMIC DNA]</scope>
    <source>
        <strain evidence="1 2">AN88</strain>
    </source>
</reference>
<dbReference type="PROSITE" id="PS51257">
    <property type="entry name" value="PROKAR_LIPOPROTEIN"/>
    <property type="match status" value="1"/>
</dbReference>
<evidence type="ECO:0008006" key="3">
    <source>
        <dbReference type="Google" id="ProtNLM"/>
    </source>
</evidence>
<evidence type="ECO:0000313" key="2">
    <source>
        <dbReference type="Proteomes" id="UP000030008"/>
    </source>
</evidence>
<proteinExistence type="predicted"/>
<gene>
    <name evidence="1" type="ORF">CIAN88_02710</name>
</gene>
<dbReference type="EMBL" id="JQIF01000014">
    <property type="protein sequence ID" value="KGJ54555.1"/>
    <property type="molecule type" value="Genomic_DNA"/>
</dbReference>
<evidence type="ECO:0000313" key="1">
    <source>
        <dbReference type="EMBL" id="KGJ54555.1"/>
    </source>
</evidence>
<organism evidence="1 2">
    <name type="scientific">Clostridium innocuum</name>
    <dbReference type="NCBI Taxonomy" id="1522"/>
    <lineage>
        <taxon>Bacteria</taxon>
        <taxon>Bacillati</taxon>
        <taxon>Bacillota</taxon>
        <taxon>Clostridia</taxon>
        <taxon>Eubacteriales</taxon>
        <taxon>Clostridiaceae</taxon>
        <taxon>Clostridium</taxon>
    </lineage>
</organism>
<name>A0A099IA42_CLOIN</name>
<sequence>MKRIIISILFILLSGCSMKDEKAPIKPAVKEYPTSTFISDEIRKNSELNELIRCTLSRDEKDLKKAATDIAIIKVISIDYSDMNFFDAAPTTYGKFLVDKTIRGDMQENSVYTYAKEGGFIPINEYEQIRNPDFYNETTKEYRKKRENRYYNATFEPDIEIEAGKSYLALMKYYKDKDLYAFLDMGDGLREIDLPAQNKIKHETYDLNKLNVRNNITGDMESLKTVIEKLK</sequence>
<comment type="caution">
    <text evidence="1">The sequence shown here is derived from an EMBL/GenBank/DDBJ whole genome shotgun (WGS) entry which is preliminary data.</text>
</comment>
<dbReference type="RefSeq" id="WP_044903974.1">
    <property type="nucleotide sequence ID" value="NZ_JQIF01000014.1"/>
</dbReference>
<protein>
    <recommendedName>
        <fullName evidence="3">Lipoprotein</fullName>
    </recommendedName>
</protein>